<feature type="compositionally biased region" description="Polar residues" evidence="1">
    <location>
        <begin position="114"/>
        <end position="127"/>
    </location>
</feature>
<feature type="region of interest" description="Disordered" evidence="1">
    <location>
        <begin position="528"/>
        <end position="568"/>
    </location>
</feature>
<sequence>MPIKFPKFTRRKSVGNALEAKYEPASQTNNDDHHDTPTSKDSPSSGSGFRVLPRNRGSAQTPAVSTNAGSEYYAVSQNRLSSHSTLPSADTPQTPDDYRPVDPYHFAGGKGQNFGPQRQSVGSTLSPPYTRGSISGPVNVPKLETDLDTSSLFGDDMFDFSKSKKDNKDSRVTPTAPKLAQSAIINTGDNHYNIPPVPPASTPRAYNNIFASSQHMDSDRPNNNNESSPYHWDSNTSADQPTGVNASRNPRNLTPGQKPSPPFKHTRTDSLEAPSRGIQKRGTGDTTASLKRASVAIRGPSPSSIQDDDAAIVANSARRSRGSSPTRRPSDTSKDGDSGWEERAPTPSDQGANKTANKPAPTTGTGRQLIDAVEPVEDLDLSFSAALAARYESTEHQAQQKPTGRVLTRAQFEKMQQQQDDQRRLSGKPAEDDESDESDYEEETEAEKVKEMAKQRARQEAHLSVYRQQMMKISGTDPSDVPLLGMNTRQSMSTSALPLALNNMDPGSSGKNSDEEDEEIPLGILLAHGFPAKNRPPTRLSTASSQPNLRAAAQQQSGPLPPFARNLPQDPYNLGASIINPMNRMSLAYGGGTGPRSVTGGSVYGGESPQPRGPQGLVGEIMRAEEQKAARKAMGGHAVARFNQPVQHDPFKQDPFNRPVSRGGGGLLGTMGGGGMNGNMGMGMGGSMGMQGMGMNGGMMGMGGMGMDPVQAQMQMQQQYMQMQMQMMQMQMMQGQQSPLMPPTGMMGQQQRPSSMMTMNQPMTGLQVPPLPGQRAMSMVESQFTQLPPIPNTMRSSYAPSVAASQRRGSAVGGALNNFLGPSGYTPSIAPSERSTVGQPSRYRPVSYQPPVNGAGNRASSLTSRSGQDWNKKTPGPSNLKKSTADSDEEDDEWAELQKKREGLKKKKESGGFKGMLGFSSATATA</sequence>
<evidence type="ECO:0000256" key="1">
    <source>
        <dbReference type="SAM" id="MobiDB-lite"/>
    </source>
</evidence>
<dbReference type="AlphaFoldDB" id="U4LPY3"/>
<dbReference type="eggNOG" id="ENOG502S93S">
    <property type="taxonomic scope" value="Eukaryota"/>
</dbReference>
<dbReference type="PANTHER" id="PTHR42068:SF1">
    <property type="entry name" value="YALI0B18964P"/>
    <property type="match status" value="1"/>
</dbReference>
<feature type="region of interest" description="Disordered" evidence="1">
    <location>
        <begin position="1"/>
        <end position="373"/>
    </location>
</feature>
<keyword evidence="3" id="KW-1185">Reference proteome</keyword>
<feature type="compositionally biased region" description="Polar residues" evidence="1">
    <location>
        <begin position="858"/>
        <end position="869"/>
    </location>
</feature>
<feature type="compositionally biased region" description="Polar residues" evidence="1">
    <location>
        <begin position="209"/>
        <end position="257"/>
    </location>
</feature>
<feature type="compositionally biased region" description="Polar residues" evidence="1">
    <location>
        <begin position="347"/>
        <end position="366"/>
    </location>
</feature>
<name>U4LPY3_PYROM</name>
<dbReference type="OrthoDB" id="5396252at2759"/>
<feature type="compositionally biased region" description="Basic and acidic residues" evidence="1">
    <location>
        <begin position="159"/>
        <end position="171"/>
    </location>
</feature>
<feature type="compositionally biased region" description="Acidic residues" evidence="1">
    <location>
        <begin position="431"/>
        <end position="445"/>
    </location>
</feature>
<feature type="compositionally biased region" description="Polar residues" evidence="1">
    <location>
        <begin position="539"/>
        <end position="558"/>
    </location>
</feature>
<dbReference type="OMA" id="GWAEMAN"/>
<dbReference type="PANTHER" id="PTHR42068">
    <property type="entry name" value="YALI0B18964P"/>
    <property type="match status" value="1"/>
</dbReference>
<gene>
    <name evidence="2" type="ORF">PCON_10681</name>
</gene>
<evidence type="ECO:0000313" key="3">
    <source>
        <dbReference type="Proteomes" id="UP000018144"/>
    </source>
</evidence>
<evidence type="ECO:0000313" key="2">
    <source>
        <dbReference type="EMBL" id="CCX31380.1"/>
    </source>
</evidence>
<protein>
    <submittedName>
        <fullName evidence="2">Uncharacterized protein</fullName>
    </submittedName>
</protein>
<dbReference type="EMBL" id="HF935589">
    <property type="protein sequence ID" value="CCX31380.1"/>
    <property type="molecule type" value="Genomic_DNA"/>
</dbReference>
<feature type="region of interest" description="Disordered" evidence="1">
    <location>
        <begin position="412"/>
        <end position="450"/>
    </location>
</feature>
<dbReference type="Proteomes" id="UP000018144">
    <property type="component" value="Unassembled WGS sequence"/>
</dbReference>
<dbReference type="STRING" id="1076935.U4LPY3"/>
<feature type="compositionally biased region" description="Basic and acidic residues" evidence="1">
    <location>
        <begin position="328"/>
        <end position="344"/>
    </location>
</feature>
<organism evidence="2 3">
    <name type="scientific">Pyronema omphalodes (strain CBS 100304)</name>
    <name type="common">Pyronema confluens</name>
    <dbReference type="NCBI Taxonomy" id="1076935"/>
    <lineage>
        <taxon>Eukaryota</taxon>
        <taxon>Fungi</taxon>
        <taxon>Dikarya</taxon>
        <taxon>Ascomycota</taxon>
        <taxon>Pezizomycotina</taxon>
        <taxon>Pezizomycetes</taxon>
        <taxon>Pezizales</taxon>
        <taxon>Pyronemataceae</taxon>
        <taxon>Pyronema</taxon>
    </lineage>
</organism>
<feature type="compositionally biased region" description="Polar residues" evidence="1">
    <location>
        <begin position="57"/>
        <end position="94"/>
    </location>
</feature>
<accession>U4LPY3</accession>
<feature type="compositionally biased region" description="Acidic residues" evidence="1">
    <location>
        <begin position="886"/>
        <end position="895"/>
    </location>
</feature>
<feature type="region of interest" description="Disordered" evidence="1">
    <location>
        <begin position="822"/>
        <end position="926"/>
    </location>
</feature>
<reference evidence="2 3" key="1">
    <citation type="journal article" date="2013" name="PLoS Genet.">
        <title>The genome and development-dependent transcriptomes of Pyronema confluens: a window into fungal evolution.</title>
        <authorList>
            <person name="Traeger S."/>
            <person name="Altegoer F."/>
            <person name="Freitag M."/>
            <person name="Gabaldon T."/>
            <person name="Kempken F."/>
            <person name="Kumar A."/>
            <person name="Marcet-Houben M."/>
            <person name="Poggeler S."/>
            <person name="Stajich J.E."/>
            <person name="Nowrousian M."/>
        </authorList>
    </citation>
    <scope>NUCLEOTIDE SEQUENCE [LARGE SCALE GENOMIC DNA]</scope>
    <source>
        <strain evidence="3">CBS 100304</strain>
        <tissue evidence="2">Vegetative mycelium</tissue>
    </source>
</reference>
<proteinExistence type="predicted"/>